<comment type="caution">
    <text evidence="1">The sequence shown here is derived from an EMBL/GenBank/DDBJ whole genome shotgun (WGS) entry which is preliminary data.</text>
</comment>
<keyword evidence="2" id="KW-1185">Reference proteome</keyword>
<evidence type="ECO:0000313" key="1">
    <source>
        <dbReference type="EMBL" id="KAI9440169.1"/>
    </source>
</evidence>
<evidence type="ECO:0000313" key="2">
    <source>
        <dbReference type="Proteomes" id="UP001207468"/>
    </source>
</evidence>
<gene>
    <name evidence="1" type="ORF">F5148DRAFT_989133</name>
</gene>
<accession>A0ACC0TT41</accession>
<name>A0ACC0TT41_9AGAM</name>
<organism evidence="1 2">
    <name type="scientific">Russula earlei</name>
    <dbReference type="NCBI Taxonomy" id="71964"/>
    <lineage>
        <taxon>Eukaryota</taxon>
        <taxon>Fungi</taxon>
        <taxon>Dikarya</taxon>
        <taxon>Basidiomycota</taxon>
        <taxon>Agaricomycotina</taxon>
        <taxon>Agaricomycetes</taxon>
        <taxon>Russulales</taxon>
        <taxon>Russulaceae</taxon>
        <taxon>Russula</taxon>
    </lineage>
</organism>
<protein>
    <submittedName>
        <fullName evidence="1">Uncharacterized protein</fullName>
    </submittedName>
</protein>
<proteinExistence type="predicted"/>
<sequence>IKIVYESRVDFNQYIDIVYCSPCFHGRERRDFVIVQTTNGCIFAQLLRIFSCSVPDQIFPICLVQPLDNPIHTPPAKDRDLRLHRVCAQSKTEFIFVRSILRGAPLIPDFDKAGDYFVMDVVDHTGDLYLRCKEIFPV</sequence>
<dbReference type="EMBL" id="JAGFNK010000788">
    <property type="protein sequence ID" value="KAI9440169.1"/>
    <property type="molecule type" value="Genomic_DNA"/>
</dbReference>
<reference evidence="1" key="1">
    <citation type="submission" date="2021-03" db="EMBL/GenBank/DDBJ databases">
        <title>Evolutionary priming and transition to the ectomycorrhizal habit in an iconic lineage of mushroom-forming fungi: is preadaptation a requirement?</title>
        <authorList>
            <consortium name="DOE Joint Genome Institute"/>
            <person name="Looney B.P."/>
            <person name="Miyauchi S."/>
            <person name="Morin E."/>
            <person name="Drula E."/>
            <person name="Courty P.E."/>
            <person name="Chicoki N."/>
            <person name="Fauchery L."/>
            <person name="Kohler A."/>
            <person name="Kuo A."/>
            <person name="LaButti K."/>
            <person name="Pangilinan J."/>
            <person name="Lipzen A."/>
            <person name="Riley R."/>
            <person name="Andreopoulos W."/>
            <person name="He G."/>
            <person name="Johnson J."/>
            <person name="Barry K.W."/>
            <person name="Grigoriev I.V."/>
            <person name="Nagy L."/>
            <person name="Hibbett D."/>
            <person name="Henrissat B."/>
            <person name="Matheny P.B."/>
            <person name="Labbe J."/>
            <person name="Martin A.F."/>
        </authorList>
    </citation>
    <scope>NUCLEOTIDE SEQUENCE</scope>
    <source>
        <strain evidence="1">BPL698</strain>
    </source>
</reference>
<feature type="non-terminal residue" evidence="1">
    <location>
        <position position="1"/>
    </location>
</feature>
<dbReference type="Proteomes" id="UP001207468">
    <property type="component" value="Unassembled WGS sequence"/>
</dbReference>